<dbReference type="InterPro" id="IPR004570">
    <property type="entry name" value="Phosphatidylglycerol_P_synth"/>
</dbReference>
<keyword evidence="10" id="KW-1208">Phospholipid metabolism</keyword>
<comment type="caution">
    <text evidence="13">The sequence shown here is derived from an EMBL/GenBank/DDBJ whole genome shotgun (WGS) entry which is preliminary data.</text>
</comment>
<evidence type="ECO:0000313" key="13">
    <source>
        <dbReference type="EMBL" id="OHA40379.1"/>
    </source>
</evidence>
<evidence type="ECO:0000256" key="7">
    <source>
        <dbReference type="ARBA" id="ARBA00023098"/>
    </source>
</evidence>
<dbReference type="Gene3D" id="1.20.120.1760">
    <property type="match status" value="1"/>
</dbReference>
<keyword evidence="9" id="KW-0594">Phospholipid biosynthesis</keyword>
<evidence type="ECO:0000256" key="6">
    <source>
        <dbReference type="ARBA" id="ARBA00022989"/>
    </source>
</evidence>
<evidence type="ECO:0000256" key="5">
    <source>
        <dbReference type="ARBA" id="ARBA00022692"/>
    </source>
</evidence>
<dbReference type="EMBL" id="MHSH01000052">
    <property type="protein sequence ID" value="OHA40379.1"/>
    <property type="molecule type" value="Genomic_DNA"/>
</dbReference>
<accession>A0A1G2NY36</accession>
<feature type="transmembrane region" description="Helical" evidence="12">
    <location>
        <begin position="175"/>
        <end position="193"/>
    </location>
</feature>
<organism evidence="13 14">
    <name type="scientific">Candidatus Taylorbacteria bacterium RIFCSPLOWO2_02_FULL_46_40</name>
    <dbReference type="NCBI Taxonomy" id="1802329"/>
    <lineage>
        <taxon>Bacteria</taxon>
        <taxon>Candidatus Tayloriibacteriota</taxon>
    </lineage>
</organism>
<dbReference type="PROSITE" id="PS00379">
    <property type="entry name" value="CDP_ALCOHOL_P_TRANSF"/>
    <property type="match status" value="1"/>
</dbReference>
<evidence type="ECO:0000256" key="9">
    <source>
        <dbReference type="ARBA" id="ARBA00023209"/>
    </source>
</evidence>
<comment type="subcellular location">
    <subcellularLocation>
        <location evidence="1">Membrane</location>
        <topology evidence="1">Multi-pass membrane protein</topology>
    </subcellularLocation>
</comment>
<feature type="transmembrane region" description="Helical" evidence="12">
    <location>
        <begin position="98"/>
        <end position="128"/>
    </location>
</feature>
<evidence type="ECO:0000256" key="3">
    <source>
        <dbReference type="ARBA" id="ARBA00022516"/>
    </source>
</evidence>
<dbReference type="InterPro" id="IPR048254">
    <property type="entry name" value="CDP_ALCOHOL_P_TRANSF_CS"/>
</dbReference>
<keyword evidence="8 12" id="KW-0472">Membrane</keyword>
<evidence type="ECO:0000313" key="14">
    <source>
        <dbReference type="Proteomes" id="UP000176429"/>
    </source>
</evidence>
<name>A0A1G2NY36_9BACT</name>
<keyword evidence="3" id="KW-0444">Lipid biosynthesis</keyword>
<dbReference type="InterPro" id="IPR050324">
    <property type="entry name" value="CDP-alcohol_PTase-I"/>
</dbReference>
<dbReference type="PANTHER" id="PTHR14269">
    <property type="entry name" value="CDP-DIACYLGLYCEROL--GLYCEROL-3-PHOSPHATE 3-PHOSPHATIDYLTRANSFERASE-RELATED"/>
    <property type="match status" value="1"/>
</dbReference>
<dbReference type="PIRSF" id="PIRSF000847">
    <property type="entry name" value="Phos_ph_gly_syn"/>
    <property type="match status" value="1"/>
</dbReference>
<dbReference type="GO" id="GO:0016020">
    <property type="term" value="C:membrane"/>
    <property type="evidence" value="ECO:0007669"/>
    <property type="project" value="UniProtKB-SubCell"/>
</dbReference>
<feature type="transmembrane region" description="Helical" evidence="12">
    <location>
        <begin position="149"/>
        <end position="169"/>
    </location>
</feature>
<keyword evidence="7" id="KW-0443">Lipid metabolism</keyword>
<protein>
    <recommendedName>
        <fullName evidence="15">CDP-diacylglycerol--glycerol-3-phosphate 3-phosphatidyltransferase</fullName>
    </recommendedName>
</protein>
<dbReference type="GO" id="GO:0046474">
    <property type="term" value="P:glycerophospholipid biosynthetic process"/>
    <property type="evidence" value="ECO:0007669"/>
    <property type="project" value="TreeGrafter"/>
</dbReference>
<reference evidence="13 14" key="1">
    <citation type="journal article" date="2016" name="Nat. Commun.">
        <title>Thousands of microbial genomes shed light on interconnected biogeochemical processes in an aquifer system.</title>
        <authorList>
            <person name="Anantharaman K."/>
            <person name="Brown C.T."/>
            <person name="Hug L.A."/>
            <person name="Sharon I."/>
            <person name="Castelle C.J."/>
            <person name="Probst A.J."/>
            <person name="Thomas B.C."/>
            <person name="Singh A."/>
            <person name="Wilkins M.J."/>
            <person name="Karaoz U."/>
            <person name="Brodie E.L."/>
            <person name="Williams K.H."/>
            <person name="Hubbard S.S."/>
            <person name="Banfield J.F."/>
        </authorList>
    </citation>
    <scope>NUCLEOTIDE SEQUENCE [LARGE SCALE GENOMIC DNA]</scope>
</reference>
<keyword evidence="5 12" id="KW-0812">Transmembrane</keyword>
<dbReference type="AlphaFoldDB" id="A0A1G2NY36"/>
<evidence type="ECO:0000256" key="11">
    <source>
        <dbReference type="RuleBase" id="RU003750"/>
    </source>
</evidence>
<evidence type="ECO:0000256" key="8">
    <source>
        <dbReference type="ARBA" id="ARBA00023136"/>
    </source>
</evidence>
<keyword evidence="6 12" id="KW-1133">Transmembrane helix</keyword>
<evidence type="ECO:0000256" key="2">
    <source>
        <dbReference type="ARBA" id="ARBA00010441"/>
    </source>
</evidence>
<evidence type="ECO:0000256" key="12">
    <source>
        <dbReference type="SAM" id="Phobius"/>
    </source>
</evidence>
<evidence type="ECO:0000256" key="1">
    <source>
        <dbReference type="ARBA" id="ARBA00004141"/>
    </source>
</evidence>
<dbReference type="PANTHER" id="PTHR14269:SF11">
    <property type="entry name" value="CDP-DIACYLGLYCEROL--GLYCEROL-3-PHOSPHATE 3-PHOSPHATIDYLTRANSFERASE"/>
    <property type="match status" value="1"/>
</dbReference>
<evidence type="ECO:0008006" key="15">
    <source>
        <dbReference type="Google" id="ProtNLM"/>
    </source>
</evidence>
<dbReference type="Pfam" id="PF01066">
    <property type="entry name" value="CDP-OH_P_transf"/>
    <property type="match status" value="1"/>
</dbReference>
<proteinExistence type="inferred from homology"/>
<gene>
    <name evidence="13" type="ORF">A3H68_01430</name>
</gene>
<dbReference type="InterPro" id="IPR000462">
    <property type="entry name" value="CDP-OH_P_trans"/>
</dbReference>
<evidence type="ECO:0000256" key="10">
    <source>
        <dbReference type="ARBA" id="ARBA00023264"/>
    </source>
</evidence>
<feature type="transmembrane region" description="Helical" evidence="12">
    <location>
        <begin position="40"/>
        <end position="69"/>
    </location>
</feature>
<evidence type="ECO:0000256" key="4">
    <source>
        <dbReference type="ARBA" id="ARBA00022679"/>
    </source>
</evidence>
<keyword evidence="4 11" id="KW-0808">Transferase</keyword>
<sequence>MKIKFLFSAPSAPTLFDRVLAVIFLPLIPKKVTPNQITIFRLIAAPVVGALIMLGYIWWGAALFIVAAFSDVLDGTVARVRGQITAWGKLYDPLADKLLIIIAATVILWRVIGIEIVMALVALELFIIADAYRRKLKGEEIHSVWAGKIKMILQSFGVTLALAAELFLMPELIDPAGYVTFAAIVFAAISIFVPKSV</sequence>
<dbReference type="GO" id="GO:0008444">
    <property type="term" value="F:CDP-diacylglycerol-glycerol-3-phosphate 3-phosphatidyltransferase activity"/>
    <property type="evidence" value="ECO:0007669"/>
    <property type="project" value="InterPro"/>
</dbReference>
<comment type="similarity">
    <text evidence="2 11">Belongs to the CDP-alcohol phosphatidyltransferase class-I family.</text>
</comment>
<dbReference type="Proteomes" id="UP000176429">
    <property type="component" value="Unassembled WGS sequence"/>
</dbReference>
<dbReference type="InterPro" id="IPR043130">
    <property type="entry name" value="CDP-OH_PTrfase_TM_dom"/>
</dbReference>